<dbReference type="AlphaFoldDB" id="A0A0C3FMQ8"/>
<dbReference type="HOGENOM" id="CLU_2688666_0_0_1"/>
<reference evidence="2" key="2">
    <citation type="submission" date="2015-01" db="EMBL/GenBank/DDBJ databases">
        <title>Evolutionary Origins and Diversification of the Mycorrhizal Mutualists.</title>
        <authorList>
            <consortium name="DOE Joint Genome Institute"/>
            <consortium name="Mycorrhizal Genomics Consortium"/>
            <person name="Kohler A."/>
            <person name="Kuo A."/>
            <person name="Nagy L.G."/>
            <person name="Floudas D."/>
            <person name="Copeland A."/>
            <person name="Barry K.W."/>
            <person name="Cichocki N."/>
            <person name="Veneault-Fourrey C."/>
            <person name="LaButti K."/>
            <person name="Lindquist E.A."/>
            <person name="Lipzen A."/>
            <person name="Lundell T."/>
            <person name="Morin E."/>
            <person name="Murat C."/>
            <person name="Riley R."/>
            <person name="Ohm R."/>
            <person name="Sun H."/>
            <person name="Tunlid A."/>
            <person name="Henrissat B."/>
            <person name="Grigoriev I.V."/>
            <person name="Hibbett D.S."/>
            <person name="Martin F."/>
        </authorList>
    </citation>
    <scope>NUCLEOTIDE SEQUENCE [LARGE SCALE GENOMIC DNA]</scope>
    <source>
        <strain evidence="2">F 1598</strain>
    </source>
</reference>
<keyword evidence="2" id="KW-1185">Reference proteome</keyword>
<reference evidence="1 2" key="1">
    <citation type="submission" date="2014-04" db="EMBL/GenBank/DDBJ databases">
        <authorList>
            <consortium name="DOE Joint Genome Institute"/>
            <person name="Kuo A."/>
            <person name="Tarkka M."/>
            <person name="Buscot F."/>
            <person name="Kohler A."/>
            <person name="Nagy L.G."/>
            <person name="Floudas D."/>
            <person name="Copeland A."/>
            <person name="Barry K.W."/>
            <person name="Cichocki N."/>
            <person name="Veneault-Fourrey C."/>
            <person name="LaButti K."/>
            <person name="Lindquist E.A."/>
            <person name="Lipzen A."/>
            <person name="Lundell T."/>
            <person name="Morin E."/>
            <person name="Murat C."/>
            <person name="Sun H."/>
            <person name="Tunlid A."/>
            <person name="Henrissat B."/>
            <person name="Grigoriev I.V."/>
            <person name="Hibbett D.S."/>
            <person name="Martin F."/>
            <person name="Nordberg H.P."/>
            <person name="Cantor M.N."/>
            <person name="Hua S.X."/>
        </authorList>
    </citation>
    <scope>NUCLEOTIDE SEQUENCE [LARGE SCALE GENOMIC DNA]</scope>
    <source>
        <strain evidence="1 2">F 1598</strain>
    </source>
</reference>
<sequence length="74" mass="8323">MGGTLDAFFVVNNGSPSLYPLLQHSDLLLEKLWTWTHVRFVGFSDEADREQPLAECVGPLSNEIMAPFVIPKFE</sequence>
<protein>
    <submittedName>
        <fullName evidence="1">Uncharacterized protein</fullName>
    </submittedName>
</protein>
<evidence type="ECO:0000313" key="2">
    <source>
        <dbReference type="Proteomes" id="UP000054166"/>
    </source>
</evidence>
<gene>
    <name evidence="1" type="ORF">PILCRDRAFT_361318</name>
</gene>
<proteinExistence type="predicted"/>
<dbReference type="EMBL" id="KN832985">
    <property type="protein sequence ID" value="KIM85410.1"/>
    <property type="molecule type" value="Genomic_DNA"/>
</dbReference>
<accession>A0A0C3FMQ8</accession>
<evidence type="ECO:0000313" key="1">
    <source>
        <dbReference type="EMBL" id="KIM85410.1"/>
    </source>
</evidence>
<organism evidence="1 2">
    <name type="scientific">Piloderma croceum (strain F 1598)</name>
    <dbReference type="NCBI Taxonomy" id="765440"/>
    <lineage>
        <taxon>Eukaryota</taxon>
        <taxon>Fungi</taxon>
        <taxon>Dikarya</taxon>
        <taxon>Basidiomycota</taxon>
        <taxon>Agaricomycotina</taxon>
        <taxon>Agaricomycetes</taxon>
        <taxon>Agaricomycetidae</taxon>
        <taxon>Atheliales</taxon>
        <taxon>Atheliaceae</taxon>
        <taxon>Piloderma</taxon>
    </lineage>
</organism>
<dbReference type="InParanoid" id="A0A0C3FMQ8"/>
<name>A0A0C3FMQ8_PILCF</name>
<dbReference type="Proteomes" id="UP000054166">
    <property type="component" value="Unassembled WGS sequence"/>
</dbReference>